<accession>A0A8K0TWH0</accession>
<dbReference type="Proteomes" id="UP000813385">
    <property type="component" value="Unassembled WGS sequence"/>
</dbReference>
<feature type="transmembrane region" description="Helical" evidence="2">
    <location>
        <begin position="204"/>
        <end position="227"/>
    </location>
</feature>
<evidence type="ECO:0000256" key="2">
    <source>
        <dbReference type="SAM" id="Phobius"/>
    </source>
</evidence>
<protein>
    <submittedName>
        <fullName evidence="3">Uncharacterized protein</fullName>
    </submittedName>
</protein>
<feature type="compositionally biased region" description="Low complexity" evidence="1">
    <location>
        <begin position="302"/>
        <end position="311"/>
    </location>
</feature>
<keyword evidence="2" id="KW-1133">Transmembrane helix</keyword>
<evidence type="ECO:0000313" key="4">
    <source>
        <dbReference type="Proteomes" id="UP000813385"/>
    </source>
</evidence>
<dbReference type="AlphaFoldDB" id="A0A8K0TWH0"/>
<evidence type="ECO:0000313" key="3">
    <source>
        <dbReference type="EMBL" id="KAH7377081.1"/>
    </source>
</evidence>
<evidence type="ECO:0000256" key="1">
    <source>
        <dbReference type="SAM" id="MobiDB-lite"/>
    </source>
</evidence>
<reference evidence="3" key="1">
    <citation type="journal article" date="2021" name="Nat. Commun.">
        <title>Genetic determinants of endophytism in the Arabidopsis root mycobiome.</title>
        <authorList>
            <person name="Mesny F."/>
            <person name="Miyauchi S."/>
            <person name="Thiergart T."/>
            <person name="Pickel B."/>
            <person name="Atanasova L."/>
            <person name="Karlsson M."/>
            <person name="Huettel B."/>
            <person name="Barry K.W."/>
            <person name="Haridas S."/>
            <person name="Chen C."/>
            <person name="Bauer D."/>
            <person name="Andreopoulos W."/>
            <person name="Pangilinan J."/>
            <person name="LaButti K."/>
            <person name="Riley R."/>
            <person name="Lipzen A."/>
            <person name="Clum A."/>
            <person name="Drula E."/>
            <person name="Henrissat B."/>
            <person name="Kohler A."/>
            <person name="Grigoriev I.V."/>
            <person name="Martin F.M."/>
            <person name="Hacquard S."/>
        </authorList>
    </citation>
    <scope>NUCLEOTIDE SEQUENCE</scope>
    <source>
        <strain evidence="3">MPI-CAGE-AT-0016</strain>
    </source>
</reference>
<keyword evidence="4" id="KW-1185">Reference proteome</keyword>
<gene>
    <name evidence="3" type="ORF">B0T11DRAFT_315221</name>
</gene>
<feature type="transmembrane region" description="Helical" evidence="2">
    <location>
        <begin position="254"/>
        <end position="278"/>
    </location>
</feature>
<dbReference type="OrthoDB" id="4590557at2759"/>
<feature type="compositionally biased region" description="Basic and acidic residues" evidence="1">
    <location>
        <begin position="288"/>
        <end position="301"/>
    </location>
</feature>
<proteinExistence type="predicted"/>
<sequence>MGDLDMRKALGLSESKGLRMWLLVTTLLGLAANVIVLVSCATPGTQPLYLYRVDRSRLAAALADLSDTGVWALNDTSLPDHWYWGMSGLCAVWNPEEQSSEEGNVTCQQKFPPIFSITDIVEISLESREGETGRVNNTASMVAVWEEAYDRLPEDARTEDEAAFVDLVKASGALAILSAVVAFGLLAVSGAAMGEKWAKRPSLWLLYVVSVLDGAMMFGSAVLAVLAMNKGPRWALEAADIRAELVGDFVGPGLYVFFAGALIKLGVVAMAVAAVVVVNLAASLRAKPPPDEEKVEEKAEGAEAPAAEASS</sequence>
<feature type="region of interest" description="Disordered" evidence="1">
    <location>
        <begin position="287"/>
        <end position="311"/>
    </location>
</feature>
<keyword evidence="2" id="KW-0472">Membrane</keyword>
<comment type="caution">
    <text evidence="3">The sequence shown here is derived from an EMBL/GenBank/DDBJ whole genome shotgun (WGS) entry which is preliminary data.</text>
</comment>
<keyword evidence="2" id="KW-0812">Transmembrane</keyword>
<name>A0A8K0TWH0_9PEZI</name>
<dbReference type="EMBL" id="JAGPXD010000001">
    <property type="protein sequence ID" value="KAH7377081.1"/>
    <property type="molecule type" value="Genomic_DNA"/>
</dbReference>
<feature type="transmembrane region" description="Helical" evidence="2">
    <location>
        <begin position="172"/>
        <end position="192"/>
    </location>
</feature>
<organism evidence="3 4">
    <name type="scientific">Plectosphaerella cucumerina</name>
    <dbReference type="NCBI Taxonomy" id="40658"/>
    <lineage>
        <taxon>Eukaryota</taxon>
        <taxon>Fungi</taxon>
        <taxon>Dikarya</taxon>
        <taxon>Ascomycota</taxon>
        <taxon>Pezizomycotina</taxon>
        <taxon>Sordariomycetes</taxon>
        <taxon>Hypocreomycetidae</taxon>
        <taxon>Glomerellales</taxon>
        <taxon>Plectosphaerellaceae</taxon>
        <taxon>Plectosphaerella</taxon>
    </lineage>
</organism>